<evidence type="ECO:0000256" key="1">
    <source>
        <dbReference type="SAM" id="MobiDB-lite"/>
    </source>
</evidence>
<feature type="region of interest" description="Disordered" evidence="1">
    <location>
        <begin position="56"/>
        <end position="94"/>
    </location>
</feature>
<protein>
    <submittedName>
        <fullName evidence="2">Uncharacterized protein</fullName>
    </submittedName>
</protein>
<keyword evidence="3" id="KW-1185">Reference proteome</keyword>
<comment type="caution">
    <text evidence="2">The sequence shown here is derived from an EMBL/GenBank/DDBJ whole genome shotgun (WGS) entry which is preliminary data.</text>
</comment>
<dbReference type="AlphaFoldDB" id="A0AAE1FZ48"/>
<proteinExistence type="predicted"/>
<dbReference type="EMBL" id="JAWQEG010001106">
    <property type="protein sequence ID" value="KAK3882305.1"/>
    <property type="molecule type" value="Genomic_DNA"/>
</dbReference>
<name>A0AAE1FZ48_PETCI</name>
<gene>
    <name evidence="2" type="ORF">Pcinc_013298</name>
</gene>
<evidence type="ECO:0000313" key="2">
    <source>
        <dbReference type="EMBL" id="KAK3882305.1"/>
    </source>
</evidence>
<evidence type="ECO:0000313" key="3">
    <source>
        <dbReference type="Proteomes" id="UP001286313"/>
    </source>
</evidence>
<sequence>MGSRSWTQVGKLTDIITRFVEKSRGSRSGWEPIQHVNVDKTCTSQREQLRIKESTCTGSESLHKVRPKHKERELGRHDVSRPMTQHRGSLDPPEKYIRCDCLVKQEK</sequence>
<accession>A0AAE1FZ48</accession>
<dbReference type="Proteomes" id="UP001286313">
    <property type="component" value="Unassembled WGS sequence"/>
</dbReference>
<feature type="compositionally biased region" description="Basic and acidic residues" evidence="1">
    <location>
        <begin position="70"/>
        <end position="80"/>
    </location>
</feature>
<reference evidence="2" key="1">
    <citation type="submission" date="2023-10" db="EMBL/GenBank/DDBJ databases">
        <title>Genome assemblies of two species of porcelain crab, Petrolisthes cinctipes and Petrolisthes manimaculis (Anomura: Porcellanidae).</title>
        <authorList>
            <person name="Angst P."/>
        </authorList>
    </citation>
    <scope>NUCLEOTIDE SEQUENCE</scope>
    <source>
        <strain evidence="2">PB745_01</strain>
        <tissue evidence="2">Gill</tissue>
    </source>
</reference>
<organism evidence="2 3">
    <name type="scientific">Petrolisthes cinctipes</name>
    <name type="common">Flat porcelain crab</name>
    <dbReference type="NCBI Taxonomy" id="88211"/>
    <lineage>
        <taxon>Eukaryota</taxon>
        <taxon>Metazoa</taxon>
        <taxon>Ecdysozoa</taxon>
        <taxon>Arthropoda</taxon>
        <taxon>Crustacea</taxon>
        <taxon>Multicrustacea</taxon>
        <taxon>Malacostraca</taxon>
        <taxon>Eumalacostraca</taxon>
        <taxon>Eucarida</taxon>
        <taxon>Decapoda</taxon>
        <taxon>Pleocyemata</taxon>
        <taxon>Anomura</taxon>
        <taxon>Galatheoidea</taxon>
        <taxon>Porcellanidae</taxon>
        <taxon>Petrolisthes</taxon>
    </lineage>
</organism>